<dbReference type="InterPro" id="IPR049161">
    <property type="entry name" value="GH59_cat"/>
</dbReference>
<evidence type="ECO:0000256" key="4">
    <source>
        <dbReference type="ARBA" id="ARBA00022801"/>
    </source>
</evidence>
<feature type="domain" description="Glycosyl hydrolase family 59 central" evidence="15">
    <location>
        <begin position="387"/>
        <end position="500"/>
    </location>
</feature>
<dbReference type="RefSeq" id="XP_013386134.1">
    <property type="nucleotide sequence ID" value="XM_013530680.2"/>
</dbReference>
<dbReference type="Gene3D" id="3.20.20.80">
    <property type="entry name" value="Glycosidases"/>
    <property type="match status" value="1"/>
</dbReference>
<comment type="similarity">
    <text evidence="1">Belongs to the glycosyl hydrolase 59 family.</text>
</comment>
<dbReference type="InterPro" id="IPR001286">
    <property type="entry name" value="Glyco_hydro_59"/>
</dbReference>
<feature type="chain" id="PRO_5010240920" description="galactosylceramidase" evidence="13">
    <location>
        <begin position="22"/>
        <end position="716"/>
    </location>
</feature>
<evidence type="ECO:0000313" key="18">
    <source>
        <dbReference type="RefSeq" id="XP_013386134.1"/>
    </source>
</evidence>
<feature type="signal peptide" evidence="13">
    <location>
        <begin position="1"/>
        <end position="21"/>
    </location>
</feature>
<accession>A0A1S3HM75</accession>
<feature type="active site" description="Proton donor/acceptor" evidence="12">
    <location>
        <position position="224"/>
    </location>
</feature>
<evidence type="ECO:0000256" key="8">
    <source>
        <dbReference type="ARBA" id="ARBA00023157"/>
    </source>
</evidence>
<dbReference type="GO" id="GO:0006683">
    <property type="term" value="P:galactosylceramide catabolic process"/>
    <property type="evidence" value="ECO:0007669"/>
    <property type="project" value="InterPro"/>
</dbReference>
<keyword evidence="7" id="KW-0443">Lipid metabolism</keyword>
<keyword evidence="10" id="KW-0326">Glycosidase</keyword>
<feature type="domain" description="Glycosyl hydrolase family 59 catalytic" evidence="14">
    <location>
        <begin position="82"/>
        <end position="374"/>
    </location>
</feature>
<dbReference type="Pfam" id="PF17387">
    <property type="entry name" value="Glyco_hydro_59M"/>
    <property type="match status" value="1"/>
</dbReference>
<evidence type="ECO:0000256" key="7">
    <source>
        <dbReference type="ARBA" id="ARBA00023098"/>
    </source>
</evidence>
<dbReference type="GO" id="GO:0016020">
    <property type="term" value="C:membrane"/>
    <property type="evidence" value="ECO:0007669"/>
    <property type="project" value="GOC"/>
</dbReference>
<protein>
    <recommendedName>
        <fullName evidence="2">galactosylceramidase</fullName>
        <ecNumber evidence="2">3.2.1.46</ecNumber>
    </recommendedName>
    <alternativeName>
        <fullName evidence="11">Galactosylceramidase</fullName>
    </alternativeName>
</protein>
<feature type="domain" description="Glycosyl hydrolase family 59 C-terminal lectin" evidence="16">
    <location>
        <begin position="537"/>
        <end position="715"/>
    </location>
</feature>
<feature type="active site" description="Nucleophile" evidence="12">
    <location>
        <position position="299"/>
    </location>
</feature>
<dbReference type="GO" id="GO:0004336">
    <property type="term" value="F:galactosylceramidase activity"/>
    <property type="evidence" value="ECO:0007669"/>
    <property type="project" value="UniProtKB-EC"/>
</dbReference>
<dbReference type="AlphaFoldDB" id="A0A1S3HM75"/>
<sequence>MEMGHAYNFFVLLAFPGLILSRAQCALQKVNVDDSYGVGRNFDGIGAISGGGPRNCWAVDGGMPNDHQKITVDDSYELGRYFDGIGGLSAGATSKLLVNYPEAQRNQVLDFLFKPNFGASLQILKVEIGGDSQSTDGVESSHMHTEEDVSFQRGYEWWMMKEAKKRNPNIKLYGLPWVFPGWLGNGTFNPYAMREKLVYYITSWIKGAAKVHNLQIDYIGIWNERSYDIDYIKMLRMSLDNQGFSHTQIVAADGGWGIASDVLKDPDLANAVCILGAHYPGSMATADAQKTGKKLWASEEYSAFNNLAGGGCWARVLNEGYVNGNLTSAIAWNLISSYSAALPYSGSGLMTANQPWSGYYVVNTPIWMSAHYTQFTEIGWSYLDHGHGSGHLDSNGSYIALTSPDRSQLTIVIENMDPHDAPCFYPMPKYTVAPQTVTFTLKGSFSKIQELEVWFSFFNFTQGGHSDIFIYQGPLKIVNGSFSLTVMPNVVITLTTVKSGRKGQYPTPPPPAPFPLPYKDTFQDYAEFSEPYNLAPQAGSFEIRSSSEPGIPKVLRQVVPQPPIDTCLPKRMPRPIAVIGNHSWADVRVEIMCRVPASNGSSGLFIASRVSSGGCSAMYSNGLYFWLLLEERKFLLSSDYAQKVVYANGTLPNSIDFNTWTSMSLFAQGKKVRGMLNSKDVFNLELKTVVSAYGFVAIGTNDFGMADFINMFIDKT</sequence>
<proteinExistence type="inferred from homology"/>
<dbReference type="InterPro" id="IPR017853">
    <property type="entry name" value="GH"/>
</dbReference>
<dbReference type="Gene3D" id="2.60.120.560">
    <property type="entry name" value="Exo-inulinase, domain 1"/>
    <property type="match status" value="1"/>
</dbReference>
<dbReference type="InterPro" id="IPR035394">
    <property type="entry name" value="Glyco_hydro_59_dom"/>
</dbReference>
<dbReference type="Proteomes" id="UP000085678">
    <property type="component" value="Unplaced"/>
</dbReference>
<evidence type="ECO:0000256" key="10">
    <source>
        <dbReference type="ARBA" id="ARBA00023295"/>
    </source>
</evidence>
<gene>
    <name evidence="18" type="primary">LOC106155714</name>
</gene>
<dbReference type="InParanoid" id="A0A1S3HM75"/>
<evidence type="ECO:0000259" key="14">
    <source>
        <dbReference type="Pfam" id="PF02057"/>
    </source>
</evidence>
<keyword evidence="5" id="KW-0746">Sphingolipid metabolism</keyword>
<evidence type="ECO:0000256" key="12">
    <source>
        <dbReference type="PIRSR" id="PIRSR601286-50"/>
    </source>
</evidence>
<dbReference type="SUPFAM" id="SSF51445">
    <property type="entry name" value="(Trans)glycosidases"/>
    <property type="match status" value="1"/>
</dbReference>
<evidence type="ECO:0000259" key="16">
    <source>
        <dbReference type="Pfam" id="PF21708"/>
    </source>
</evidence>
<organism evidence="17 18">
    <name type="scientific">Lingula anatina</name>
    <name type="common">Brachiopod</name>
    <name type="synonym">Lingula unguis</name>
    <dbReference type="NCBI Taxonomy" id="7574"/>
    <lineage>
        <taxon>Eukaryota</taxon>
        <taxon>Metazoa</taxon>
        <taxon>Spiralia</taxon>
        <taxon>Lophotrochozoa</taxon>
        <taxon>Brachiopoda</taxon>
        <taxon>Linguliformea</taxon>
        <taxon>Lingulata</taxon>
        <taxon>Lingulida</taxon>
        <taxon>Linguloidea</taxon>
        <taxon>Lingulidae</taxon>
        <taxon>Lingula</taxon>
    </lineage>
</organism>
<dbReference type="Pfam" id="PF02057">
    <property type="entry name" value="Glyco_hydro_59"/>
    <property type="match status" value="1"/>
</dbReference>
<dbReference type="KEGG" id="lak:106155714"/>
<reference evidence="18" key="1">
    <citation type="submission" date="2025-08" db="UniProtKB">
        <authorList>
            <consortium name="RefSeq"/>
        </authorList>
    </citation>
    <scope>IDENTIFICATION</scope>
    <source>
        <tissue evidence="18">Gonads</tissue>
    </source>
</reference>
<dbReference type="InterPro" id="IPR049162">
    <property type="entry name" value="GH59_C"/>
</dbReference>
<dbReference type="GO" id="GO:0005764">
    <property type="term" value="C:lysosome"/>
    <property type="evidence" value="ECO:0007669"/>
    <property type="project" value="TreeGrafter"/>
</dbReference>
<keyword evidence="9" id="KW-0325">Glycoprotein</keyword>
<evidence type="ECO:0000256" key="5">
    <source>
        <dbReference type="ARBA" id="ARBA00022919"/>
    </source>
</evidence>
<evidence type="ECO:0000256" key="2">
    <source>
        <dbReference type="ARBA" id="ARBA00012657"/>
    </source>
</evidence>
<evidence type="ECO:0000256" key="6">
    <source>
        <dbReference type="ARBA" id="ARBA00022963"/>
    </source>
</evidence>
<dbReference type="STRING" id="7574.A0A1S3HM75"/>
<dbReference type="PRINTS" id="PR00850">
    <property type="entry name" value="GLHYDRLASE59"/>
</dbReference>
<dbReference type="Gene3D" id="3.20.20.70">
    <property type="entry name" value="Aldolase class I"/>
    <property type="match status" value="1"/>
</dbReference>
<dbReference type="PANTHER" id="PTHR15172">
    <property type="entry name" value="GALACTOCEREBROSIDASE"/>
    <property type="match status" value="1"/>
</dbReference>
<name>A0A1S3HM75_LINAN</name>
<evidence type="ECO:0000259" key="15">
    <source>
        <dbReference type="Pfam" id="PF17387"/>
    </source>
</evidence>
<keyword evidence="6" id="KW-0442">Lipid degradation</keyword>
<evidence type="ECO:0000313" key="17">
    <source>
        <dbReference type="Proteomes" id="UP000085678"/>
    </source>
</evidence>
<evidence type="ECO:0000256" key="3">
    <source>
        <dbReference type="ARBA" id="ARBA00022729"/>
    </source>
</evidence>
<keyword evidence="8" id="KW-1015">Disulfide bond</keyword>
<dbReference type="InterPro" id="IPR013785">
    <property type="entry name" value="Aldolase_TIM"/>
</dbReference>
<evidence type="ECO:0000256" key="1">
    <source>
        <dbReference type="ARBA" id="ARBA00005637"/>
    </source>
</evidence>
<keyword evidence="17" id="KW-1185">Reference proteome</keyword>
<evidence type="ECO:0000256" key="11">
    <source>
        <dbReference type="ARBA" id="ARBA00033098"/>
    </source>
</evidence>
<dbReference type="GeneID" id="106155714"/>
<dbReference type="Pfam" id="PF21708">
    <property type="entry name" value="Glyco_hydro_59_C"/>
    <property type="match status" value="1"/>
</dbReference>
<evidence type="ECO:0000256" key="9">
    <source>
        <dbReference type="ARBA" id="ARBA00023180"/>
    </source>
</evidence>
<dbReference type="OrthoDB" id="440760at2759"/>
<evidence type="ECO:0000256" key="13">
    <source>
        <dbReference type="SAM" id="SignalP"/>
    </source>
</evidence>
<keyword evidence="4" id="KW-0378">Hydrolase</keyword>
<dbReference type="PANTHER" id="PTHR15172:SF1">
    <property type="entry name" value="GALACTOCEREBROSIDASE"/>
    <property type="match status" value="1"/>
</dbReference>
<keyword evidence="3 13" id="KW-0732">Signal</keyword>
<dbReference type="EC" id="3.2.1.46" evidence="2"/>